<accession>A0A0B6YLA1</accession>
<proteinExistence type="predicted"/>
<dbReference type="EMBL" id="HACG01010123">
    <property type="protein sequence ID" value="CEK56988.1"/>
    <property type="molecule type" value="Transcribed_RNA"/>
</dbReference>
<feature type="non-terminal residue" evidence="1">
    <location>
        <position position="98"/>
    </location>
</feature>
<evidence type="ECO:0000313" key="1">
    <source>
        <dbReference type="EMBL" id="CEK56988.1"/>
    </source>
</evidence>
<organism evidence="1">
    <name type="scientific">Arion vulgaris</name>
    <dbReference type="NCBI Taxonomy" id="1028688"/>
    <lineage>
        <taxon>Eukaryota</taxon>
        <taxon>Metazoa</taxon>
        <taxon>Spiralia</taxon>
        <taxon>Lophotrochozoa</taxon>
        <taxon>Mollusca</taxon>
        <taxon>Gastropoda</taxon>
        <taxon>Heterobranchia</taxon>
        <taxon>Euthyneura</taxon>
        <taxon>Panpulmonata</taxon>
        <taxon>Eupulmonata</taxon>
        <taxon>Stylommatophora</taxon>
        <taxon>Helicina</taxon>
        <taxon>Arionoidea</taxon>
        <taxon>Arionidae</taxon>
        <taxon>Arion</taxon>
    </lineage>
</organism>
<reference evidence="1" key="1">
    <citation type="submission" date="2014-12" db="EMBL/GenBank/DDBJ databases">
        <title>Insight into the proteome of Arion vulgaris.</title>
        <authorList>
            <person name="Aradska J."/>
            <person name="Bulat T."/>
            <person name="Smidak R."/>
            <person name="Sarate P."/>
            <person name="Gangsoo J."/>
            <person name="Sialana F."/>
            <person name="Bilban M."/>
            <person name="Lubec G."/>
        </authorList>
    </citation>
    <scope>NUCLEOTIDE SEQUENCE</scope>
    <source>
        <tissue evidence="1">Skin</tissue>
    </source>
</reference>
<dbReference type="AlphaFoldDB" id="A0A0B6YLA1"/>
<gene>
    <name evidence="1" type="primary">ORF29011</name>
</gene>
<feature type="non-terminal residue" evidence="1">
    <location>
        <position position="1"/>
    </location>
</feature>
<protein>
    <submittedName>
        <fullName evidence="1">Uncharacterized protein</fullName>
    </submittedName>
</protein>
<name>A0A0B6YLA1_9EUPU</name>
<sequence length="98" mass="10549">SGDCSSKVAINFLTVCGQNTRNKRQADKTAATSVSLNNVDTVLTRNGNTRSSVAVLEEAFYDTDPVQDDLNTYKLELVSAIVQDCGMECVVDSDGEPQ</sequence>